<evidence type="ECO:0000313" key="2">
    <source>
        <dbReference type="Proteomes" id="UP000562254"/>
    </source>
</evidence>
<comment type="caution">
    <text evidence="1">The sequence shown here is derived from an EMBL/GenBank/DDBJ whole genome shotgun (WGS) entry which is preliminary data.</text>
</comment>
<keyword evidence="2" id="KW-1185">Reference proteome</keyword>
<dbReference type="EMBL" id="JACIJE010000017">
    <property type="protein sequence ID" value="MBB5691786.1"/>
    <property type="molecule type" value="Genomic_DNA"/>
</dbReference>
<dbReference type="AlphaFoldDB" id="A0A840XV63"/>
<dbReference type="Proteomes" id="UP000562254">
    <property type="component" value="Unassembled WGS sequence"/>
</dbReference>
<evidence type="ECO:0000313" key="1">
    <source>
        <dbReference type="EMBL" id="MBB5691786.1"/>
    </source>
</evidence>
<protein>
    <submittedName>
        <fullName evidence="1">Uncharacterized protein</fullName>
    </submittedName>
</protein>
<dbReference type="RefSeq" id="WP_184487177.1">
    <property type="nucleotide sequence ID" value="NZ_JAAEDJ010000041.1"/>
</dbReference>
<reference evidence="1 2" key="1">
    <citation type="submission" date="2020-08" db="EMBL/GenBank/DDBJ databases">
        <title>Genomic Encyclopedia of Type Strains, Phase IV (KMG-IV): sequencing the most valuable type-strain genomes for metagenomic binning, comparative biology and taxonomic classification.</title>
        <authorList>
            <person name="Goeker M."/>
        </authorList>
    </citation>
    <scope>NUCLEOTIDE SEQUENCE [LARGE SCALE GENOMIC DNA]</scope>
    <source>
        <strain evidence="1 2">DSM 25895</strain>
    </source>
</reference>
<proteinExistence type="predicted"/>
<name>A0A840XV63_9PROT</name>
<sequence>MATRDLCHNIHPVRAISPAAARTDNTPFVSEIVDTKGYESLTFLLAAGDIADADATLTVLVEASDAANMAGAEAVPDKELIGTEAQAGLSFADDNKTRKIGYVGGKRYVRLTVTPANNTGNIFLAAIALLGHPRNAPTPNPPV</sequence>
<organism evidence="1 2">
    <name type="scientific">Neoroseomonas alkaliterrae</name>
    <dbReference type="NCBI Taxonomy" id="1452450"/>
    <lineage>
        <taxon>Bacteria</taxon>
        <taxon>Pseudomonadati</taxon>
        <taxon>Pseudomonadota</taxon>
        <taxon>Alphaproteobacteria</taxon>
        <taxon>Acetobacterales</taxon>
        <taxon>Acetobacteraceae</taxon>
        <taxon>Neoroseomonas</taxon>
    </lineage>
</organism>
<accession>A0A840XV63</accession>
<gene>
    <name evidence="1" type="ORF">FHS88_003947</name>
</gene>